<proteinExistence type="predicted"/>
<evidence type="ECO:0000259" key="8">
    <source>
        <dbReference type="Pfam" id="PF23357"/>
    </source>
</evidence>
<dbReference type="EMBL" id="GU474939">
    <property type="protein sequence ID" value="ADI20256.1"/>
    <property type="molecule type" value="Genomic_DNA"/>
</dbReference>
<accession>E0Y0R5</accession>
<reference evidence="9" key="1">
    <citation type="journal article" date="2011" name="Environ. Microbiol.">
        <title>Time-series analyses of Monterey Bay coastal microbial picoplankton using a 'genome proxy' microarray.</title>
        <authorList>
            <person name="Rich V.I."/>
            <person name="Pham V.D."/>
            <person name="Eppley J."/>
            <person name="Shi Y."/>
            <person name="DeLong E.F."/>
        </authorList>
    </citation>
    <scope>NUCLEOTIDE SEQUENCE</scope>
</reference>
<dbReference type="NCBIfam" id="TIGR03521">
    <property type="entry name" value="GldG"/>
    <property type="match status" value="1"/>
</dbReference>
<evidence type="ECO:0000256" key="2">
    <source>
        <dbReference type="ARBA" id="ARBA00022692"/>
    </source>
</evidence>
<sequence length="805" mass="88844">MIAQLRKELKVYFSGILGYLIIGIYLLINGLMLWVFNGPFNLLEGGYASLENYFGLAPWVFLFLIPAIGMRIFSDELKSGMMELLVVRPISVVQLVWAKFLGALVVVLLAVLPTLVYLWSINALGSPVGNLDWGAAVGSFIGLIALGAAYTAVAVFASALTTNNVVAFVLGVAFNMGMYLGFEALAELYKFSGWELTVRNLGINEHYRSMSRGVIDARDLGYFVSLVLLFIGATVAVIGRPHLKSPWGKAGVYVGAAILLLLLSFTARFRFDLTEEQRFSLSEGTESLLSQIEEPLLIKVYLSGDFPAGFERLQRETQHQLEEWSAKNGNVFFEFINPNTVDNANEFKNQLGTKGINAVQLQVQNNDGQSMLNVFPGAILSYQEREATAVLLEDVMVYDPAAQVNISIQQLEFNLAKALNTLLTTDKPKVAMITGHGELSAVETAGIGLALSENYTVDRFSMTAYKALPNGDPDLQDMVRRLNTYKCAIVAKPTEAFSELDKYLLDQYVMGGGKLMWFIDGVHAEMDSLSFGPEFLAYPAIYDLNIVDLLFKYGVRINADVIQDVRCGGVNDRRSIQPWVYFPLLAAQNHPAVQNLNAVKGEFASTLDILESPGVRSSILLRTSINSKAVAAPHTVSLEALYNRPDPRAFTQRDLVTGVLLEGKFSSAYAQRIAPKAAGEGLPQLKESPTSAMAVFSDGDFIRNQVNLINPELPRGQPLPLGYDQYTGIQYGNDDLVLNVVDYMLDDKGLMQTRTRDFKLRLLDGEKLVAEAGKWKLINVAVPEVLLLLAALLFNLLRRRKYAHS</sequence>
<feature type="domain" description="DUF7088" evidence="8">
    <location>
        <begin position="275"/>
        <end position="380"/>
    </location>
</feature>
<dbReference type="InterPro" id="IPR055396">
    <property type="entry name" value="DUF7088"/>
</dbReference>
<dbReference type="Pfam" id="PF23357">
    <property type="entry name" value="DUF7088"/>
    <property type="match status" value="1"/>
</dbReference>
<organism evidence="9">
    <name type="scientific">uncultured Sphingobacterium sp. EB080_L08E11</name>
    <dbReference type="NCBI Taxonomy" id="710992"/>
    <lineage>
        <taxon>Bacteria</taxon>
        <taxon>Pseudomonadati</taxon>
        <taxon>Bacteroidota</taxon>
        <taxon>Sphingobacteriia</taxon>
        <taxon>Sphingobacteriales</taxon>
        <taxon>Sphingobacteriaceae</taxon>
        <taxon>Sphingobacterium</taxon>
        <taxon>environmental samples</taxon>
    </lineage>
</organism>
<dbReference type="Pfam" id="PF12698">
    <property type="entry name" value="ABC2_membrane_3"/>
    <property type="match status" value="1"/>
</dbReference>
<keyword evidence="3 5" id="KW-1133">Transmembrane helix</keyword>
<dbReference type="AlphaFoldDB" id="E0Y0R5"/>
<evidence type="ECO:0000259" key="6">
    <source>
        <dbReference type="Pfam" id="PF09822"/>
    </source>
</evidence>
<keyword evidence="4 5" id="KW-0472">Membrane</keyword>
<evidence type="ECO:0000313" key="9">
    <source>
        <dbReference type="EMBL" id="ADI20256.1"/>
    </source>
</evidence>
<evidence type="ECO:0000256" key="5">
    <source>
        <dbReference type="SAM" id="Phobius"/>
    </source>
</evidence>
<evidence type="ECO:0000256" key="4">
    <source>
        <dbReference type="ARBA" id="ARBA00023136"/>
    </source>
</evidence>
<feature type="domain" description="ABC-type uncharacterised transport system" evidence="6">
    <location>
        <begin position="427"/>
        <end position="739"/>
    </location>
</feature>
<feature type="transmembrane region" description="Helical" evidence="5">
    <location>
        <begin position="220"/>
        <end position="238"/>
    </location>
</feature>
<dbReference type="Pfam" id="PF09822">
    <property type="entry name" value="ABC_transp_aux"/>
    <property type="match status" value="1"/>
</dbReference>
<feature type="transmembrane region" description="Helical" evidence="5">
    <location>
        <begin position="164"/>
        <end position="182"/>
    </location>
</feature>
<feature type="transmembrane region" description="Helical" evidence="5">
    <location>
        <begin position="56"/>
        <end position="74"/>
    </location>
</feature>
<dbReference type="GO" id="GO:0016020">
    <property type="term" value="C:membrane"/>
    <property type="evidence" value="ECO:0007669"/>
    <property type="project" value="UniProtKB-SubCell"/>
</dbReference>
<keyword evidence="2 5" id="KW-0812">Transmembrane</keyword>
<evidence type="ECO:0000259" key="7">
    <source>
        <dbReference type="Pfam" id="PF12698"/>
    </source>
</evidence>
<feature type="transmembrane region" description="Helical" evidence="5">
    <location>
        <begin position="95"/>
        <end position="121"/>
    </location>
</feature>
<evidence type="ECO:0000256" key="3">
    <source>
        <dbReference type="ARBA" id="ARBA00022989"/>
    </source>
</evidence>
<dbReference type="InterPro" id="IPR019196">
    <property type="entry name" value="ABC_transp_unknown"/>
</dbReference>
<name>E0Y0R5_9SPHI</name>
<feature type="transmembrane region" description="Helical" evidence="5">
    <location>
        <begin position="12"/>
        <end position="36"/>
    </location>
</feature>
<protein>
    <submittedName>
        <fullName evidence="9">Uncharacterized protein</fullName>
    </submittedName>
</protein>
<dbReference type="GO" id="GO:0140359">
    <property type="term" value="F:ABC-type transporter activity"/>
    <property type="evidence" value="ECO:0007669"/>
    <property type="project" value="InterPro"/>
</dbReference>
<feature type="transmembrane region" description="Helical" evidence="5">
    <location>
        <begin position="250"/>
        <end position="271"/>
    </location>
</feature>
<evidence type="ECO:0000256" key="1">
    <source>
        <dbReference type="ARBA" id="ARBA00004141"/>
    </source>
</evidence>
<feature type="transmembrane region" description="Helical" evidence="5">
    <location>
        <begin position="777"/>
        <end position="797"/>
    </location>
</feature>
<dbReference type="InterPro" id="IPR013525">
    <property type="entry name" value="ABC2_TM"/>
</dbReference>
<feature type="transmembrane region" description="Helical" evidence="5">
    <location>
        <begin position="133"/>
        <end position="157"/>
    </location>
</feature>
<comment type="subcellular location">
    <subcellularLocation>
        <location evidence="1">Membrane</location>
        <topology evidence="1">Multi-pass membrane protein</topology>
    </subcellularLocation>
</comment>
<dbReference type="InterPro" id="IPR019863">
    <property type="entry name" value="Motility-assoc_ABC-rel_GldG"/>
</dbReference>
<feature type="domain" description="ABC-2 type transporter transmembrane" evidence="7">
    <location>
        <begin position="53"/>
        <end position="178"/>
    </location>
</feature>